<dbReference type="AlphaFoldDB" id="A0A5B9QKY7"/>
<feature type="region of interest" description="Disordered" evidence="1">
    <location>
        <begin position="366"/>
        <end position="396"/>
    </location>
</feature>
<keyword evidence="3" id="KW-1185">Reference proteome</keyword>
<dbReference type="Proteomes" id="UP000323917">
    <property type="component" value="Chromosome"/>
</dbReference>
<accession>A0A5B9QKY7</accession>
<gene>
    <name evidence="2" type="ORF">Pr1d_50520</name>
</gene>
<sequence length="490" mass="57456">MNQSEKQLRQHRLENFGQGRDELNFAEFPLAAICDRFLDGTKTVVFEDTVWDEEKRKHLPRKLTISGSDRYGLPTSKDDDVLLACIQLSSLGDFHSREVHFSRYELLKLLRWPDETRYYRRVATSLRRWKGLTVYSDRAFYDKARKSWVNRDFGVFDNLFVYEREEEEKIASPADSWFVWNEVVYESFQAGYLKKLDWDLYCRLKDPVAKRLYRFLDKRFYRSDRLTLDLHELAYDKVRVSRNYNTAQTKRALMKGIRELEALWDLRPMEADERFRKISRGKWEAVFQKKRKTARRQVAAKPQLSGASLELTKRGVGERVAASLVANYPGERVQSMLELFDWHNERGEARGAGFLVAGIKSESEYKKPKGFRSSKQQRAAEKQSKDADVKQLRQREQKDARERAVEAALDRKFRVFWSGLCESEKARFQDDALARADRTKRDGYLRAEKVGGVIFDQYCQLILRDHFQRNGQGENATISCGSRSSFQNGA</sequence>
<dbReference type="EMBL" id="CP042913">
    <property type="protein sequence ID" value="QEG37706.1"/>
    <property type="molecule type" value="Genomic_DNA"/>
</dbReference>
<reference evidence="2 3" key="1">
    <citation type="submission" date="2019-08" db="EMBL/GenBank/DDBJ databases">
        <title>Deep-cultivation of Planctomycetes and their phenomic and genomic characterization uncovers novel biology.</title>
        <authorList>
            <person name="Wiegand S."/>
            <person name="Jogler M."/>
            <person name="Boedeker C."/>
            <person name="Pinto D."/>
            <person name="Vollmers J."/>
            <person name="Rivas-Marin E."/>
            <person name="Kohn T."/>
            <person name="Peeters S.H."/>
            <person name="Heuer A."/>
            <person name="Rast P."/>
            <person name="Oberbeckmann S."/>
            <person name="Bunk B."/>
            <person name="Jeske O."/>
            <person name="Meyerdierks A."/>
            <person name="Storesund J.E."/>
            <person name="Kallscheuer N."/>
            <person name="Luecker S."/>
            <person name="Lage O.M."/>
            <person name="Pohl T."/>
            <person name="Merkel B.J."/>
            <person name="Hornburger P."/>
            <person name="Mueller R.-W."/>
            <person name="Bruemmer F."/>
            <person name="Labrenz M."/>
            <person name="Spormann A.M."/>
            <person name="Op den Camp H."/>
            <person name="Overmann J."/>
            <person name="Amann R."/>
            <person name="Jetten M.S.M."/>
            <person name="Mascher T."/>
            <person name="Medema M.H."/>
            <person name="Devos D.P."/>
            <person name="Kaster A.-K."/>
            <person name="Ovreas L."/>
            <person name="Rohde M."/>
            <person name="Galperin M.Y."/>
            <person name="Jogler C."/>
        </authorList>
    </citation>
    <scope>NUCLEOTIDE SEQUENCE [LARGE SCALE GENOMIC DNA]</scope>
    <source>
        <strain evidence="2 3">Pr1d</strain>
    </source>
</reference>
<dbReference type="RefSeq" id="WP_148075901.1">
    <property type="nucleotide sequence ID" value="NZ_CP042913.1"/>
</dbReference>
<dbReference type="Pfam" id="PF10134">
    <property type="entry name" value="RPA"/>
    <property type="match status" value="1"/>
</dbReference>
<evidence type="ECO:0000313" key="3">
    <source>
        <dbReference type="Proteomes" id="UP000323917"/>
    </source>
</evidence>
<dbReference type="OrthoDB" id="9774004at2"/>
<name>A0A5B9QKY7_9BACT</name>
<evidence type="ECO:0000256" key="1">
    <source>
        <dbReference type="SAM" id="MobiDB-lite"/>
    </source>
</evidence>
<protein>
    <submittedName>
        <fullName evidence="2">Replication initiator protein A</fullName>
    </submittedName>
</protein>
<proteinExistence type="predicted"/>
<organism evidence="2 3">
    <name type="scientific">Bythopirellula goksoeyrii</name>
    <dbReference type="NCBI Taxonomy" id="1400387"/>
    <lineage>
        <taxon>Bacteria</taxon>
        <taxon>Pseudomonadati</taxon>
        <taxon>Planctomycetota</taxon>
        <taxon>Planctomycetia</taxon>
        <taxon>Pirellulales</taxon>
        <taxon>Lacipirellulaceae</taxon>
        <taxon>Bythopirellula</taxon>
    </lineage>
</organism>
<evidence type="ECO:0000313" key="2">
    <source>
        <dbReference type="EMBL" id="QEG37706.1"/>
    </source>
</evidence>
<dbReference type="InterPro" id="IPR018777">
    <property type="entry name" value="Replication_initiator_prot_A"/>
</dbReference>
<feature type="compositionally biased region" description="Basic and acidic residues" evidence="1">
    <location>
        <begin position="378"/>
        <end position="396"/>
    </location>
</feature>
<dbReference type="KEGG" id="bgok:Pr1d_50520"/>